<feature type="binding site" evidence="8">
    <location>
        <position position="120"/>
    </location>
    <ligand>
        <name>Mg(2+)</name>
        <dbReference type="ChEBI" id="CHEBI:18420"/>
    </ligand>
</feature>
<feature type="binding site" evidence="8">
    <location>
        <position position="123"/>
    </location>
    <ligand>
        <name>Mg(2+)</name>
        <dbReference type="ChEBI" id="CHEBI:18420"/>
    </ligand>
</feature>
<dbReference type="GO" id="GO:0010468">
    <property type="term" value="P:regulation of gene expression"/>
    <property type="evidence" value="ECO:0007669"/>
    <property type="project" value="TreeGrafter"/>
</dbReference>
<dbReference type="PROSITE" id="PS50142">
    <property type="entry name" value="RNASE_3_2"/>
    <property type="match status" value="1"/>
</dbReference>
<feature type="binding site" evidence="8">
    <location>
        <position position="51"/>
    </location>
    <ligand>
        <name>Mg(2+)</name>
        <dbReference type="ChEBI" id="CHEBI:18420"/>
    </ligand>
</feature>
<evidence type="ECO:0000256" key="9">
    <source>
        <dbReference type="SAM" id="MobiDB-lite"/>
    </source>
</evidence>
<dbReference type="SMART" id="SM00535">
    <property type="entry name" value="RIBOc"/>
    <property type="match status" value="1"/>
</dbReference>
<dbReference type="PANTHER" id="PTHR11207">
    <property type="entry name" value="RIBONUCLEASE III"/>
    <property type="match status" value="1"/>
</dbReference>
<dbReference type="SUPFAM" id="SSF69065">
    <property type="entry name" value="RNase III domain-like"/>
    <property type="match status" value="1"/>
</dbReference>
<evidence type="ECO:0000256" key="5">
    <source>
        <dbReference type="ARBA" id="ARBA00022759"/>
    </source>
</evidence>
<name>A0A7W5DQY8_9PORP</name>
<comment type="caution">
    <text evidence="12">The sequence shown here is derived from an EMBL/GenBank/DDBJ whole genome shotgun (WGS) entry which is preliminary data.</text>
</comment>
<keyword evidence="5 8" id="KW-0255">Endonuclease</keyword>
<evidence type="ECO:0000313" key="12">
    <source>
        <dbReference type="EMBL" id="MBB3187351.1"/>
    </source>
</evidence>
<organism evidence="12 13">
    <name type="scientific">Microbacter margulisiae</name>
    <dbReference type="NCBI Taxonomy" id="1350067"/>
    <lineage>
        <taxon>Bacteria</taxon>
        <taxon>Pseudomonadati</taxon>
        <taxon>Bacteroidota</taxon>
        <taxon>Bacteroidia</taxon>
        <taxon>Bacteroidales</taxon>
        <taxon>Porphyromonadaceae</taxon>
        <taxon>Microbacter</taxon>
    </lineage>
</organism>
<comment type="function">
    <text evidence="8">Digests double-stranded RNA. Involved in the processing of primary rRNA transcript to yield the immediate precursors to the large and small rRNAs (23S and 16S). Processes some mRNAs, and tRNAs when they are encoded in the rRNA operon. Processes pre-crRNA and tracrRNA of type II CRISPR loci if present in the organism.</text>
</comment>
<proteinExistence type="inferred from homology"/>
<evidence type="ECO:0000256" key="6">
    <source>
        <dbReference type="ARBA" id="ARBA00022801"/>
    </source>
</evidence>
<sequence>MTNSRKEPYLLFNRLTGFTPRQIELYELALLHKSMGARDSKGNLANNERLEFLGDAIITAIVSDIVYDHFREKEEGFLTNIRSKIVQREMLNKIAIEMGIPTLIQIPTGSQLHGNNVFGNALEALVGAIYLDQGFSRCKAFIQHRIIDKSLNMNYLANKEVNFKSRLIEWGQSHRVPVVFEVVETFQNRQNEVTFQAKALINSQLGGIGIGHSKKESQQQAAKIAMVKLHEDKQFVDIVLNSAVAPSSTSQEQTIDKENANYKSEAIH</sequence>
<dbReference type="PROSITE" id="PS50137">
    <property type="entry name" value="DS_RBD"/>
    <property type="match status" value="1"/>
</dbReference>
<keyword evidence="8" id="KW-0698">rRNA processing</keyword>
<dbReference type="GO" id="GO:0006397">
    <property type="term" value="P:mRNA processing"/>
    <property type="evidence" value="ECO:0007669"/>
    <property type="project" value="UniProtKB-UniRule"/>
</dbReference>
<evidence type="ECO:0000256" key="7">
    <source>
        <dbReference type="ARBA" id="ARBA00022884"/>
    </source>
</evidence>
<accession>A0A7W5DQY8</accession>
<dbReference type="Proteomes" id="UP000544222">
    <property type="component" value="Unassembled WGS sequence"/>
</dbReference>
<protein>
    <recommendedName>
        <fullName evidence="8">Ribonuclease 3</fullName>
        <ecNumber evidence="8">3.1.26.3</ecNumber>
    </recommendedName>
    <alternativeName>
        <fullName evidence="8">Ribonuclease III</fullName>
        <shortName evidence="8">RNase III</shortName>
    </alternativeName>
</protein>
<dbReference type="PROSITE" id="PS00517">
    <property type="entry name" value="RNASE_3_1"/>
    <property type="match status" value="1"/>
</dbReference>
<dbReference type="Pfam" id="PF00035">
    <property type="entry name" value="dsrm"/>
    <property type="match status" value="1"/>
</dbReference>
<dbReference type="AlphaFoldDB" id="A0A7W5DQY8"/>
<dbReference type="GO" id="GO:0008033">
    <property type="term" value="P:tRNA processing"/>
    <property type="evidence" value="ECO:0007669"/>
    <property type="project" value="UniProtKB-KW"/>
</dbReference>
<dbReference type="Pfam" id="PF14622">
    <property type="entry name" value="Ribonucleas_3_3"/>
    <property type="match status" value="1"/>
</dbReference>
<keyword evidence="8" id="KW-0699">rRNA-binding</keyword>
<evidence type="ECO:0000256" key="8">
    <source>
        <dbReference type="HAMAP-Rule" id="MF_00104"/>
    </source>
</evidence>
<feature type="domain" description="RNase III" evidence="11">
    <location>
        <begin position="9"/>
        <end position="134"/>
    </location>
</feature>
<dbReference type="InterPro" id="IPR000999">
    <property type="entry name" value="RNase_III_dom"/>
</dbReference>
<dbReference type="GO" id="GO:0046872">
    <property type="term" value="F:metal ion binding"/>
    <property type="evidence" value="ECO:0007669"/>
    <property type="project" value="UniProtKB-KW"/>
</dbReference>
<comment type="catalytic activity">
    <reaction evidence="1 8">
        <text>Endonucleolytic cleavage to 5'-phosphomonoester.</text>
        <dbReference type="EC" id="3.1.26.3"/>
    </reaction>
</comment>
<dbReference type="SUPFAM" id="SSF54768">
    <property type="entry name" value="dsRNA-binding domain-like"/>
    <property type="match status" value="1"/>
</dbReference>
<dbReference type="EMBL" id="JACHYB010000001">
    <property type="protein sequence ID" value="MBB3187351.1"/>
    <property type="molecule type" value="Genomic_DNA"/>
</dbReference>
<dbReference type="InterPro" id="IPR014720">
    <property type="entry name" value="dsRBD_dom"/>
</dbReference>
<keyword evidence="6 8" id="KW-0378">Hydrolase</keyword>
<feature type="region of interest" description="Disordered" evidence="9">
    <location>
        <begin position="249"/>
        <end position="268"/>
    </location>
</feature>
<feature type="compositionally biased region" description="Basic and acidic residues" evidence="9">
    <location>
        <begin position="254"/>
        <end position="268"/>
    </location>
</feature>
<dbReference type="PANTHER" id="PTHR11207:SF0">
    <property type="entry name" value="RIBONUCLEASE 3"/>
    <property type="match status" value="1"/>
</dbReference>
<evidence type="ECO:0000256" key="1">
    <source>
        <dbReference type="ARBA" id="ARBA00000109"/>
    </source>
</evidence>
<dbReference type="GO" id="GO:0019843">
    <property type="term" value="F:rRNA binding"/>
    <property type="evidence" value="ECO:0007669"/>
    <property type="project" value="UniProtKB-KW"/>
</dbReference>
<keyword evidence="4 8" id="KW-0540">Nuclease</keyword>
<comment type="subunit">
    <text evidence="8">Homodimer.</text>
</comment>
<keyword evidence="8" id="KW-0460">Magnesium</keyword>
<keyword evidence="7 8" id="KW-0694">RNA-binding</keyword>
<comment type="subcellular location">
    <subcellularLocation>
        <location evidence="8">Cytoplasm</location>
    </subcellularLocation>
</comment>
<dbReference type="Gene3D" id="3.30.160.20">
    <property type="match status" value="1"/>
</dbReference>
<dbReference type="SMART" id="SM00358">
    <property type="entry name" value="DSRM"/>
    <property type="match status" value="1"/>
</dbReference>
<dbReference type="EC" id="3.1.26.3" evidence="8"/>
<evidence type="ECO:0000256" key="4">
    <source>
        <dbReference type="ARBA" id="ARBA00022722"/>
    </source>
</evidence>
<dbReference type="InterPro" id="IPR036389">
    <property type="entry name" value="RNase_III_sf"/>
</dbReference>
<feature type="domain" description="DRBM" evidence="10">
    <location>
        <begin position="162"/>
        <end position="231"/>
    </location>
</feature>
<dbReference type="Gene3D" id="1.10.1520.10">
    <property type="entry name" value="Ribonuclease III domain"/>
    <property type="match status" value="1"/>
</dbReference>
<keyword evidence="8" id="KW-0819">tRNA processing</keyword>
<comment type="cofactor">
    <cofactor evidence="8">
        <name>Mg(2+)</name>
        <dbReference type="ChEBI" id="CHEBI:18420"/>
    </cofactor>
</comment>
<dbReference type="GO" id="GO:0003725">
    <property type="term" value="F:double-stranded RNA binding"/>
    <property type="evidence" value="ECO:0007669"/>
    <property type="project" value="TreeGrafter"/>
</dbReference>
<feature type="active site" evidence="8">
    <location>
        <position position="55"/>
    </location>
</feature>
<keyword evidence="13" id="KW-1185">Reference proteome</keyword>
<dbReference type="NCBIfam" id="TIGR02191">
    <property type="entry name" value="RNaseIII"/>
    <property type="match status" value="1"/>
</dbReference>
<dbReference type="CDD" id="cd10845">
    <property type="entry name" value="DSRM_RNAse_III_family"/>
    <property type="match status" value="1"/>
</dbReference>
<evidence type="ECO:0000313" key="13">
    <source>
        <dbReference type="Proteomes" id="UP000544222"/>
    </source>
</evidence>
<gene>
    <name evidence="8" type="primary">rnc</name>
    <name evidence="12" type="ORF">FHX64_001514</name>
</gene>
<dbReference type="RefSeq" id="WP_183413120.1">
    <property type="nucleotide sequence ID" value="NZ_JACHYB010000001.1"/>
</dbReference>
<dbReference type="GO" id="GO:0006364">
    <property type="term" value="P:rRNA processing"/>
    <property type="evidence" value="ECO:0007669"/>
    <property type="project" value="UniProtKB-UniRule"/>
</dbReference>
<comment type="similarity">
    <text evidence="2">Belongs to the ribonuclease III family.</text>
</comment>
<evidence type="ECO:0000256" key="2">
    <source>
        <dbReference type="ARBA" id="ARBA00010183"/>
    </source>
</evidence>
<evidence type="ECO:0000259" key="10">
    <source>
        <dbReference type="PROSITE" id="PS50137"/>
    </source>
</evidence>
<dbReference type="InterPro" id="IPR011907">
    <property type="entry name" value="RNase_III"/>
</dbReference>
<evidence type="ECO:0000259" key="11">
    <source>
        <dbReference type="PROSITE" id="PS50142"/>
    </source>
</evidence>
<dbReference type="GO" id="GO:0004525">
    <property type="term" value="F:ribonuclease III activity"/>
    <property type="evidence" value="ECO:0007669"/>
    <property type="project" value="UniProtKB-UniRule"/>
</dbReference>
<dbReference type="HAMAP" id="MF_00104">
    <property type="entry name" value="RNase_III"/>
    <property type="match status" value="1"/>
</dbReference>
<keyword evidence="8" id="KW-0963">Cytoplasm</keyword>
<reference evidence="12 13" key="1">
    <citation type="submission" date="2020-08" db="EMBL/GenBank/DDBJ databases">
        <title>Genomic Encyclopedia of Type Strains, Phase IV (KMG-IV): sequencing the most valuable type-strain genomes for metagenomic binning, comparative biology and taxonomic classification.</title>
        <authorList>
            <person name="Goeker M."/>
        </authorList>
    </citation>
    <scope>NUCLEOTIDE SEQUENCE [LARGE SCALE GENOMIC DNA]</scope>
    <source>
        <strain evidence="12 13">DSM 27471</strain>
    </source>
</reference>
<dbReference type="GO" id="GO:0005737">
    <property type="term" value="C:cytoplasm"/>
    <property type="evidence" value="ECO:0007669"/>
    <property type="project" value="UniProtKB-SubCell"/>
</dbReference>
<keyword evidence="8" id="KW-0479">Metal-binding</keyword>
<dbReference type="CDD" id="cd00593">
    <property type="entry name" value="RIBOc"/>
    <property type="match status" value="1"/>
</dbReference>
<evidence type="ECO:0000256" key="3">
    <source>
        <dbReference type="ARBA" id="ARBA00022664"/>
    </source>
</evidence>
<feature type="active site" evidence="8">
    <location>
        <position position="123"/>
    </location>
</feature>
<keyword evidence="3 8" id="KW-0507">mRNA processing</keyword>